<comment type="caution">
    <text evidence="3">The sequence shown here is derived from an EMBL/GenBank/DDBJ whole genome shotgun (WGS) entry which is preliminary data.</text>
</comment>
<feature type="region of interest" description="Disordered" evidence="1">
    <location>
        <begin position="168"/>
        <end position="203"/>
    </location>
</feature>
<proteinExistence type="predicted"/>
<protein>
    <submittedName>
        <fullName evidence="3">Cys met metabolism pyridoxal phosphate-dependent enzyme protein</fullName>
    </submittedName>
</protein>
<evidence type="ECO:0000313" key="4">
    <source>
        <dbReference type="Proteomes" id="UP001390339"/>
    </source>
</evidence>
<keyword evidence="4" id="KW-1185">Reference proteome</keyword>
<feature type="transmembrane region" description="Helical" evidence="2">
    <location>
        <begin position="127"/>
        <end position="147"/>
    </location>
</feature>
<dbReference type="Proteomes" id="UP001390339">
    <property type="component" value="Unassembled WGS sequence"/>
</dbReference>
<dbReference type="EMBL" id="JAPCWZ010000009">
    <property type="protein sequence ID" value="KAK8851013.1"/>
    <property type="molecule type" value="Genomic_DNA"/>
</dbReference>
<reference evidence="3 4" key="1">
    <citation type="journal article" date="2024" name="IMA Fungus">
        <title>Apiospora arundinis, a panoply of carbohydrate-active enzymes and secondary metabolites.</title>
        <authorList>
            <person name="Sorensen T."/>
            <person name="Petersen C."/>
            <person name="Muurmann A.T."/>
            <person name="Christiansen J.V."/>
            <person name="Brundto M.L."/>
            <person name="Overgaard C.K."/>
            <person name="Boysen A.T."/>
            <person name="Wollenberg R.D."/>
            <person name="Larsen T.O."/>
            <person name="Sorensen J.L."/>
            <person name="Nielsen K.L."/>
            <person name="Sondergaard T.E."/>
        </authorList>
    </citation>
    <scope>NUCLEOTIDE SEQUENCE [LARGE SCALE GENOMIC DNA]</scope>
    <source>
        <strain evidence="3 4">AAU 773</strain>
    </source>
</reference>
<feature type="transmembrane region" description="Helical" evidence="2">
    <location>
        <begin position="96"/>
        <end position="121"/>
    </location>
</feature>
<gene>
    <name evidence="3" type="ORF">PGQ11_013492</name>
</gene>
<evidence type="ECO:0000256" key="2">
    <source>
        <dbReference type="SAM" id="Phobius"/>
    </source>
</evidence>
<feature type="transmembrane region" description="Helical" evidence="2">
    <location>
        <begin position="65"/>
        <end position="87"/>
    </location>
</feature>
<keyword evidence="2" id="KW-0812">Transmembrane</keyword>
<evidence type="ECO:0000313" key="3">
    <source>
        <dbReference type="EMBL" id="KAK8851013.1"/>
    </source>
</evidence>
<keyword evidence="2" id="KW-0472">Membrane</keyword>
<keyword evidence="2" id="KW-1133">Transmembrane helix</keyword>
<organism evidence="3 4">
    <name type="scientific">Apiospora arundinis</name>
    <dbReference type="NCBI Taxonomy" id="335852"/>
    <lineage>
        <taxon>Eukaryota</taxon>
        <taxon>Fungi</taxon>
        <taxon>Dikarya</taxon>
        <taxon>Ascomycota</taxon>
        <taxon>Pezizomycotina</taxon>
        <taxon>Sordariomycetes</taxon>
        <taxon>Xylariomycetidae</taxon>
        <taxon>Amphisphaeriales</taxon>
        <taxon>Apiosporaceae</taxon>
        <taxon>Apiospora</taxon>
    </lineage>
</organism>
<evidence type="ECO:0000256" key="1">
    <source>
        <dbReference type="SAM" id="MobiDB-lite"/>
    </source>
</evidence>
<sequence>MPRPRYEGLWSKWLLLPCWMVQMGATIVFAIAGAILLIGAEYTEQIGGGEFSGFSMKDLAQLVRINGAIILSFSIMTFVFCIVEIVLHATRILNPVVVLAFASIKTLAWLVMVILNIVTAAQGANFPWLNFTLSVLLLAAAIVQLFFGAKYTHHARLAARDRGHYEKPDAAGSAEAGYGRPGNYTQVSGPHHQQDTSYRSPSPESIIEHETFVTAPLHSHQGGAGMEPSRTAQYY</sequence>
<name>A0ABR2HPJ0_9PEZI</name>
<feature type="transmembrane region" description="Helical" evidence="2">
    <location>
        <begin position="12"/>
        <end position="38"/>
    </location>
</feature>
<accession>A0ABR2HPJ0</accession>